<comment type="similarity">
    <text evidence="2">Belongs to the CD36 family.</text>
</comment>
<dbReference type="AlphaFoldDB" id="A0A8K0EPM0"/>
<feature type="region of interest" description="Disordered" evidence="7">
    <location>
        <begin position="734"/>
        <end position="762"/>
    </location>
</feature>
<keyword evidence="9" id="KW-1185">Reference proteome</keyword>
<dbReference type="PANTHER" id="PTHR11923:SF111">
    <property type="entry name" value="LYSOSOME MEMBRANE PROTEIN 2-LIKE"/>
    <property type="match status" value="1"/>
</dbReference>
<protein>
    <submittedName>
        <fullName evidence="8">SCARB1 protein</fullName>
    </submittedName>
</protein>
<dbReference type="EMBL" id="OV696688">
    <property type="protein sequence ID" value="CAH1256316.1"/>
    <property type="molecule type" value="Genomic_DNA"/>
</dbReference>
<feature type="compositionally biased region" description="Low complexity" evidence="7">
    <location>
        <begin position="737"/>
        <end position="747"/>
    </location>
</feature>
<comment type="subcellular location">
    <subcellularLocation>
        <location evidence="1">Membrane</location>
    </subcellularLocation>
</comment>
<dbReference type="GO" id="GO:0005044">
    <property type="term" value="F:scavenger receptor activity"/>
    <property type="evidence" value="ECO:0007669"/>
    <property type="project" value="TreeGrafter"/>
</dbReference>
<keyword evidence="5" id="KW-0472">Membrane</keyword>
<sequence length="762" mass="84502">MACTCSARRRGCCGAVGVVCLLGGVVGLCLYRTLLDAYVTQLMALRDGEFIYRRWKDPPYPIYTQFYFFDLLNKDEVLNGAKPAFLEKGPYTYREVRHKVNVTFHGNDTLSYVDLKSYSFVPRMSAGTENDSFTSINIAAMTLSEWLENERDLVKDLTSLLFLQTKESLFLRHTAGQMLAGTVTPVPFQTLSEWLENERDLVKDLTSQLFLLTGESLFVTHTAGQMLAGTLTHVPFQTLSEWLENERDLVKDLTSLLLLLTGESLFLRHTAGQMLTGTLTPVPFQTLSEWLENERALVKDLTSLLLLLTGESLFVRHTTLSEWLENERDLVKDPTSLLLLLTGESLFVTHTTLSEWLENERALVKDLTSLLFLLTGESHFLRHRVAQMLTGTLTPVPFQTLSEWIENERDLVKDLTSLLLLLTGESLFVTHTVGEMLAGYHEPLLTLAKTFAPALIKDDTFGIFRIMGGQFNASDGVYTIYSGQADPRKYTYIDRWNGMREVNFWNKTGTCNMINGTVGTMYPIIQDTSEPIYVFQSDMCRSVHAVFESARTVRGIPVYRYTARPGLMQSGDNNPDNRCFCLGTCLPDGLMDGRSCHQGKQQPRQPLLLSGPVSAGRTHGRAVLSPRCAHSAVPAAFLPGRRAAAGHGLGPEARQTQASDLPRHRTDYRTGDERGQTSTDQHGRQTGASHQGNRKNTEAVLPGLVAKRDRPGGPHVRGPVQVVGPVGGARHVRRVGGSHVSGGADRAGCGRGGVQEAQRTCT</sequence>
<gene>
    <name evidence="8" type="primary">SCARB1</name>
    <name evidence="8" type="ORF">BLAG_LOCUS14731</name>
</gene>
<evidence type="ECO:0000256" key="1">
    <source>
        <dbReference type="ARBA" id="ARBA00004370"/>
    </source>
</evidence>
<evidence type="ECO:0000256" key="4">
    <source>
        <dbReference type="ARBA" id="ARBA00022989"/>
    </source>
</evidence>
<evidence type="ECO:0000256" key="5">
    <source>
        <dbReference type="ARBA" id="ARBA00023136"/>
    </source>
</evidence>
<keyword evidence="4" id="KW-1133">Transmembrane helix</keyword>
<dbReference type="PANTHER" id="PTHR11923">
    <property type="entry name" value="SCAVENGER RECEPTOR CLASS B TYPE-1 SR-B1"/>
    <property type="match status" value="1"/>
</dbReference>
<evidence type="ECO:0000256" key="2">
    <source>
        <dbReference type="ARBA" id="ARBA00010532"/>
    </source>
</evidence>
<keyword evidence="3" id="KW-0812">Transmembrane</keyword>
<proteinExistence type="inferred from homology"/>
<dbReference type="InterPro" id="IPR002159">
    <property type="entry name" value="CD36_fam"/>
</dbReference>
<dbReference type="GO" id="GO:0005737">
    <property type="term" value="C:cytoplasm"/>
    <property type="evidence" value="ECO:0007669"/>
    <property type="project" value="TreeGrafter"/>
</dbReference>
<accession>A0A8K0EPM0</accession>
<keyword evidence="6" id="KW-0325">Glycoprotein</keyword>
<evidence type="ECO:0000313" key="8">
    <source>
        <dbReference type="EMBL" id="CAH1256316.1"/>
    </source>
</evidence>
<dbReference type="GO" id="GO:0016020">
    <property type="term" value="C:membrane"/>
    <property type="evidence" value="ECO:0007669"/>
    <property type="project" value="UniProtKB-SubCell"/>
</dbReference>
<name>A0A8K0EPM0_BRALA</name>
<evidence type="ECO:0000256" key="6">
    <source>
        <dbReference type="ARBA" id="ARBA00023180"/>
    </source>
</evidence>
<feature type="region of interest" description="Disordered" evidence="7">
    <location>
        <begin position="643"/>
        <end position="699"/>
    </location>
</feature>
<evidence type="ECO:0000256" key="3">
    <source>
        <dbReference type="ARBA" id="ARBA00022692"/>
    </source>
</evidence>
<feature type="region of interest" description="Disordered" evidence="7">
    <location>
        <begin position="595"/>
        <end position="614"/>
    </location>
</feature>
<feature type="compositionally biased region" description="Basic and acidic residues" evidence="7">
    <location>
        <begin position="661"/>
        <end position="675"/>
    </location>
</feature>
<evidence type="ECO:0000313" key="9">
    <source>
        <dbReference type="Proteomes" id="UP000838412"/>
    </source>
</evidence>
<dbReference type="PRINTS" id="PR01609">
    <property type="entry name" value="CD36FAMILY"/>
</dbReference>
<feature type="compositionally biased region" description="Polar residues" evidence="7">
    <location>
        <begin position="676"/>
        <end position="691"/>
    </location>
</feature>
<dbReference type="OrthoDB" id="18585at2759"/>
<dbReference type="Pfam" id="PF01130">
    <property type="entry name" value="CD36"/>
    <property type="match status" value="2"/>
</dbReference>
<organism evidence="8 9">
    <name type="scientific">Branchiostoma lanceolatum</name>
    <name type="common">Common lancelet</name>
    <name type="synonym">Amphioxus lanceolatum</name>
    <dbReference type="NCBI Taxonomy" id="7740"/>
    <lineage>
        <taxon>Eukaryota</taxon>
        <taxon>Metazoa</taxon>
        <taxon>Chordata</taxon>
        <taxon>Cephalochordata</taxon>
        <taxon>Leptocardii</taxon>
        <taxon>Amphioxiformes</taxon>
        <taxon>Branchiostomatidae</taxon>
        <taxon>Branchiostoma</taxon>
    </lineage>
</organism>
<evidence type="ECO:0000256" key="7">
    <source>
        <dbReference type="SAM" id="MobiDB-lite"/>
    </source>
</evidence>
<dbReference type="Proteomes" id="UP000838412">
    <property type="component" value="Chromosome 3"/>
</dbReference>
<reference evidence="8" key="1">
    <citation type="submission" date="2022-01" db="EMBL/GenBank/DDBJ databases">
        <authorList>
            <person name="Braso-Vives M."/>
        </authorList>
    </citation>
    <scope>NUCLEOTIDE SEQUENCE</scope>
</reference>